<keyword evidence="4 9" id="KW-0055">Arginine biosynthesis</keyword>
<protein>
    <recommendedName>
        <fullName evidence="3 9">Argininosuccinate synthase</fullName>
        <ecNumber evidence="3 9">6.3.4.5</ecNumber>
    </recommendedName>
    <alternativeName>
        <fullName evidence="9">Citrulline--aspartate ligase</fullName>
    </alternativeName>
</protein>
<dbReference type="InterPro" id="IPR048267">
    <property type="entry name" value="Arginosuc_syn_N"/>
</dbReference>
<dbReference type="InterPro" id="IPR018223">
    <property type="entry name" value="Arginosuc_synth_CS"/>
</dbReference>
<keyword evidence="5 9" id="KW-0436">Ligase</keyword>
<name>A0A401HRC2_9EURY</name>
<evidence type="ECO:0000256" key="6">
    <source>
        <dbReference type="ARBA" id="ARBA00022605"/>
    </source>
</evidence>
<dbReference type="PANTHER" id="PTHR11587:SF2">
    <property type="entry name" value="ARGININOSUCCINATE SYNTHASE"/>
    <property type="match status" value="1"/>
</dbReference>
<dbReference type="EC" id="6.3.4.5" evidence="3 9"/>
<dbReference type="InterPro" id="IPR001518">
    <property type="entry name" value="Arginosuc_synth"/>
</dbReference>
<comment type="pathway">
    <text evidence="1 9">Amino-acid biosynthesis; L-arginine biosynthesis; L-arginine from L-ornithine and carbamoyl phosphate: step 2/3.</text>
</comment>
<dbReference type="Gene3D" id="3.40.50.620">
    <property type="entry name" value="HUPs"/>
    <property type="match status" value="1"/>
</dbReference>
<dbReference type="InterPro" id="IPR023434">
    <property type="entry name" value="Arginosuc_synth_type_1_subfam"/>
</dbReference>
<organism evidence="12 13">
    <name type="scientific">Methanofervidicoccus abyssi</name>
    <dbReference type="NCBI Taxonomy" id="2082189"/>
    <lineage>
        <taxon>Archaea</taxon>
        <taxon>Methanobacteriati</taxon>
        <taxon>Methanobacteriota</taxon>
        <taxon>Methanomada group</taxon>
        <taxon>Methanococci</taxon>
        <taxon>Methanococcales</taxon>
        <taxon>Methanofervidicoccus</taxon>
    </lineage>
</organism>
<accession>A0A401HRC2</accession>
<dbReference type="UniPathway" id="UPA00068">
    <property type="reaction ID" value="UER00113"/>
</dbReference>
<dbReference type="Pfam" id="PF00764">
    <property type="entry name" value="Arginosuc_synth"/>
    <property type="match status" value="1"/>
</dbReference>
<dbReference type="InterPro" id="IPR024074">
    <property type="entry name" value="AS_cat/multimer_dom_body"/>
</dbReference>
<feature type="binding site" evidence="9">
    <location>
        <position position="119"/>
    </location>
    <ligand>
        <name>L-aspartate</name>
        <dbReference type="ChEBI" id="CHEBI:29991"/>
    </ligand>
</feature>
<keyword evidence="9" id="KW-0963">Cytoplasm</keyword>
<dbReference type="EMBL" id="BFAX01000004">
    <property type="protein sequence ID" value="GBF36817.1"/>
    <property type="molecule type" value="Genomic_DNA"/>
</dbReference>
<gene>
    <name evidence="9" type="primary">argG</name>
    <name evidence="12" type="ORF">MHHB_P1047</name>
</gene>
<dbReference type="NCBIfam" id="NF010392">
    <property type="entry name" value="PRK13820.1"/>
    <property type="match status" value="1"/>
</dbReference>
<dbReference type="InterPro" id="IPR014729">
    <property type="entry name" value="Rossmann-like_a/b/a_fold"/>
</dbReference>
<dbReference type="AlphaFoldDB" id="A0A401HRC2"/>
<feature type="binding site" evidence="9">
    <location>
        <position position="183"/>
    </location>
    <ligand>
        <name>L-citrulline</name>
        <dbReference type="ChEBI" id="CHEBI:57743"/>
    </ligand>
</feature>
<dbReference type="GO" id="GO:0005737">
    <property type="term" value="C:cytoplasm"/>
    <property type="evidence" value="ECO:0007669"/>
    <property type="project" value="UniProtKB-SubCell"/>
</dbReference>
<comment type="caution">
    <text evidence="9">Lacks conserved residue(s) required for the propagation of feature annotation.</text>
</comment>
<comment type="similarity">
    <text evidence="9">Belongs to the argininosuccinate synthase family. Type 1 subfamily.</text>
</comment>
<comment type="subunit">
    <text evidence="2 9">Homotetramer.</text>
</comment>
<feature type="binding site" evidence="9">
    <location>
        <position position="174"/>
    </location>
    <ligand>
        <name>L-citrulline</name>
        <dbReference type="ChEBI" id="CHEBI:57743"/>
    </ligand>
</feature>
<feature type="binding site" evidence="9">
    <location>
        <position position="123"/>
    </location>
    <ligand>
        <name>L-citrulline</name>
        <dbReference type="ChEBI" id="CHEBI:57743"/>
    </ligand>
</feature>
<feature type="domain" description="Arginosuccinate synthase-like N-terminal" evidence="10">
    <location>
        <begin position="6"/>
        <end position="164"/>
    </location>
</feature>
<dbReference type="PANTHER" id="PTHR11587">
    <property type="entry name" value="ARGININOSUCCINATE SYNTHASE"/>
    <property type="match status" value="1"/>
</dbReference>
<dbReference type="GO" id="GO:0000050">
    <property type="term" value="P:urea cycle"/>
    <property type="evidence" value="ECO:0007669"/>
    <property type="project" value="TreeGrafter"/>
</dbReference>
<comment type="subcellular location">
    <subcellularLocation>
        <location evidence="9">Cytoplasm</location>
    </subcellularLocation>
</comment>
<comment type="caution">
    <text evidence="12">The sequence shown here is derived from an EMBL/GenBank/DDBJ whole genome shotgun (WGS) entry which is preliminary data.</text>
</comment>
<feature type="binding site" evidence="9">
    <location>
        <position position="123"/>
    </location>
    <ligand>
        <name>L-aspartate</name>
        <dbReference type="ChEBI" id="CHEBI:29991"/>
    </ligand>
</feature>
<evidence type="ECO:0000256" key="1">
    <source>
        <dbReference type="ARBA" id="ARBA00004967"/>
    </source>
</evidence>
<dbReference type="OrthoDB" id="5877at2157"/>
<comment type="catalytic activity">
    <reaction evidence="9">
        <text>L-citrulline + L-aspartate + ATP = 2-(N(omega)-L-arginino)succinate + AMP + diphosphate + H(+)</text>
        <dbReference type="Rhea" id="RHEA:10932"/>
        <dbReference type="ChEBI" id="CHEBI:15378"/>
        <dbReference type="ChEBI" id="CHEBI:29991"/>
        <dbReference type="ChEBI" id="CHEBI:30616"/>
        <dbReference type="ChEBI" id="CHEBI:33019"/>
        <dbReference type="ChEBI" id="CHEBI:57472"/>
        <dbReference type="ChEBI" id="CHEBI:57743"/>
        <dbReference type="ChEBI" id="CHEBI:456215"/>
        <dbReference type="EC" id="6.3.4.5"/>
    </reaction>
</comment>
<evidence type="ECO:0000256" key="3">
    <source>
        <dbReference type="ARBA" id="ARBA00012286"/>
    </source>
</evidence>
<evidence type="ECO:0000256" key="7">
    <source>
        <dbReference type="ARBA" id="ARBA00022741"/>
    </source>
</evidence>
<feature type="binding site" evidence="9">
    <location>
        <position position="258"/>
    </location>
    <ligand>
        <name>L-citrulline</name>
        <dbReference type="ChEBI" id="CHEBI:57743"/>
    </ligand>
</feature>
<dbReference type="RefSeq" id="WP_131007641.1">
    <property type="nucleotide sequence ID" value="NZ_BFAX01000004.1"/>
</dbReference>
<proteinExistence type="inferred from homology"/>
<evidence type="ECO:0000256" key="2">
    <source>
        <dbReference type="ARBA" id="ARBA00011881"/>
    </source>
</evidence>
<keyword evidence="6 9" id="KW-0028">Amino-acid biosynthesis</keyword>
<evidence type="ECO:0000256" key="8">
    <source>
        <dbReference type="ARBA" id="ARBA00022840"/>
    </source>
</evidence>
<dbReference type="SUPFAM" id="SSF69864">
    <property type="entry name" value="Argininosuccinate synthetase, C-terminal domain"/>
    <property type="match status" value="1"/>
</dbReference>
<dbReference type="GO" id="GO:0004055">
    <property type="term" value="F:argininosuccinate synthase activity"/>
    <property type="evidence" value="ECO:0007669"/>
    <property type="project" value="UniProtKB-UniRule"/>
</dbReference>
<feature type="domain" description="Arginosuccinate synthase C-terminal" evidence="11">
    <location>
        <begin position="173"/>
        <end position="388"/>
    </location>
</feature>
<dbReference type="NCBIfam" id="NF001770">
    <property type="entry name" value="PRK00509.1"/>
    <property type="match status" value="1"/>
</dbReference>
<dbReference type="Gene3D" id="3.90.1260.10">
    <property type="entry name" value="Argininosuccinate synthetase, chain A, domain 2"/>
    <property type="match status" value="1"/>
</dbReference>
<dbReference type="InterPro" id="IPR048268">
    <property type="entry name" value="Arginosuc_syn_C"/>
</dbReference>
<feature type="binding site" evidence="9">
    <location>
        <begin position="9"/>
        <end position="17"/>
    </location>
    <ligand>
        <name>ATP</name>
        <dbReference type="ChEBI" id="CHEBI:30616"/>
    </ligand>
</feature>
<keyword evidence="8 9" id="KW-0067">ATP-binding</keyword>
<evidence type="ECO:0000259" key="11">
    <source>
        <dbReference type="Pfam" id="PF20979"/>
    </source>
</evidence>
<dbReference type="SUPFAM" id="SSF52402">
    <property type="entry name" value="Adenine nucleotide alpha hydrolases-like"/>
    <property type="match status" value="1"/>
</dbReference>
<feature type="binding site" evidence="9">
    <location>
        <position position="117"/>
    </location>
    <ligand>
        <name>ATP</name>
        <dbReference type="ChEBI" id="CHEBI:30616"/>
    </ligand>
</feature>
<dbReference type="GO" id="GO:0000053">
    <property type="term" value="P:argininosuccinate metabolic process"/>
    <property type="evidence" value="ECO:0007669"/>
    <property type="project" value="TreeGrafter"/>
</dbReference>
<dbReference type="Proteomes" id="UP000290527">
    <property type="component" value="Unassembled WGS sequence"/>
</dbReference>
<feature type="binding site" evidence="9">
    <location>
        <position position="127"/>
    </location>
    <ligand>
        <name>L-citrulline</name>
        <dbReference type="ChEBI" id="CHEBI:57743"/>
    </ligand>
</feature>
<evidence type="ECO:0000256" key="9">
    <source>
        <dbReference type="HAMAP-Rule" id="MF_00005"/>
    </source>
</evidence>
<reference evidence="12 13" key="1">
    <citation type="journal article" date="2019" name="Int. J. Syst. Evol. Microbiol.">
        <title>Methanofervidicoccus abyssi gen. nov., sp. nov., a hydrogenotrophic methanogen, isolated from a hydrothermal vent chimney in the Mid-Cayman Spreading Center, the Caribbean Sea.</title>
        <authorList>
            <person name="Sakai S."/>
            <person name="Takaki Y."/>
            <person name="Miyazaki M."/>
            <person name="Ogawara M."/>
            <person name="Yanagawa K."/>
            <person name="Miyazaki J."/>
            <person name="Takai K."/>
        </authorList>
    </citation>
    <scope>NUCLEOTIDE SEQUENCE [LARGE SCALE GENOMIC DNA]</scope>
    <source>
        <strain evidence="12 13">HHB</strain>
    </source>
</reference>
<feature type="binding site" evidence="9">
    <location>
        <position position="124"/>
    </location>
    <ligand>
        <name>L-aspartate</name>
        <dbReference type="ChEBI" id="CHEBI:29991"/>
    </ligand>
</feature>
<keyword evidence="13" id="KW-1185">Reference proteome</keyword>
<dbReference type="GO" id="GO:0005524">
    <property type="term" value="F:ATP binding"/>
    <property type="evidence" value="ECO:0007669"/>
    <property type="project" value="UniProtKB-UniRule"/>
</dbReference>
<sequence>MADKICVLAYSGGLDTSCCLKLLEEKYGYKVVTLCVDVGQPEEEIVESEEKAKRYGVYKHYTIDAKEEFVKEYIFRAIKANAMYEGYPLSTALARPLIALKLVQLAEELGAEAVAHGCTGKGNDQFRFESIVRAMAPHLRIIAPIRDLNLTRKEEIEYAKKHGIDIPSESKKYSIDENLWGRSIEGGPLEDPSFEPPEEIFTWTRNPKECTEEEYIEIEFEKGVPVGINGKKMDPVDLVRECNRIGGRNGIGRIDIMEDRILGLKSRENYECPGAVMLITAHKALEQLVLSREELKFKDIVDATYGDLIYRGLWHEPLREALDAFIEKTQERVCGKVTLKLYGGSIRVIGRESPYALYNKDLVSFEEKDMDQREIVGMVKYYGLQAILYHSVKRRFQ</sequence>
<dbReference type="FunFam" id="3.40.50.620:FF:000019">
    <property type="entry name" value="Argininosuccinate synthase"/>
    <property type="match status" value="1"/>
</dbReference>
<dbReference type="FunFam" id="3.90.1260.10:FF:000007">
    <property type="entry name" value="Argininosuccinate synthase"/>
    <property type="match status" value="1"/>
</dbReference>
<evidence type="ECO:0000256" key="5">
    <source>
        <dbReference type="ARBA" id="ARBA00022598"/>
    </source>
</evidence>
<dbReference type="HAMAP" id="MF_00005">
    <property type="entry name" value="Arg_succ_synth_type1"/>
    <property type="match status" value="1"/>
</dbReference>
<evidence type="ECO:0000259" key="10">
    <source>
        <dbReference type="Pfam" id="PF00764"/>
    </source>
</evidence>
<keyword evidence="7 9" id="KW-0547">Nucleotide-binding</keyword>
<dbReference type="PROSITE" id="PS00564">
    <property type="entry name" value="ARGININOSUCCIN_SYN_1"/>
    <property type="match status" value="1"/>
</dbReference>
<feature type="binding site" evidence="9">
    <location>
        <position position="87"/>
    </location>
    <ligand>
        <name>L-citrulline</name>
        <dbReference type="ChEBI" id="CHEBI:57743"/>
    </ligand>
</feature>
<dbReference type="PROSITE" id="PS00565">
    <property type="entry name" value="ARGININOSUCCIN_SYN_2"/>
    <property type="match status" value="1"/>
</dbReference>
<evidence type="ECO:0000313" key="12">
    <source>
        <dbReference type="EMBL" id="GBF36817.1"/>
    </source>
</evidence>
<dbReference type="GO" id="GO:0006526">
    <property type="term" value="P:L-arginine biosynthetic process"/>
    <property type="evidence" value="ECO:0007669"/>
    <property type="project" value="UniProtKB-UniRule"/>
</dbReference>
<feature type="binding site" evidence="9">
    <location>
        <position position="270"/>
    </location>
    <ligand>
        <name>L-citrulline</name>
        <dbReference type="ChEBI" id="CHEBI:57743"/>
    </ligand>
</feature>
<dbReference type="Pfam" id="PF20979">
    <property type="entry name" value="Arginosuc_syn_C"/>
    <property type="match status" value="1"/>
</dbReference>
<dbReference type="CDD" id="cd01999">
    <property type="entry name" value="ASS"/>
    <property type="match status" value="1"/>
</dbReference>
<dbReference type="NCBIfam" id="TIGR00032">
    <property type="entry name" value="argG"/>
    <property type="match status" value="1"/>
</dbReference>
<evidence type="ECO:0000256" key="4">
    <source>
        <dbReference type="ARBA" id="ARBA00022571"/>
    </source>
</evidence>
<evidence type="ECO:0000313" key="13">
    <source>
        <dbReference type="Proteomes" id="UP000290527"/>
    </source>
</evidence>